<dbReference type="InterPro" id="IPR050951">
    <property type="entry name" value="Retrovirus_Pol_polyprotein"/>
</dbReference>
<evidence type="ECO:0000313" key="1">
    <source>
        <dbReference type="EMBL" id="KAK3783412.1"/>
    </source>
</evidence>
<keyword evidence="2" id="KW-1185">Reference proteome</keyword>
<dbReference type="SUPFAM" id="SSF56672">
    <property type="entry name" value="DNA/RNA polymerases"/>
    <property type="match status" value="1"/>
</dbReference>
<proteinExistence type="predicted"/>
<protein>
    <submittedName>
        <fullName evidence="1">Uncharacterized protein</fullName>
    </submittedName>
</protein>
<accession>A0AAE1A9D4</accession>
<dbReference type="PANTHER" id="PTHR37984:SF5">
    <property type="entry name" value="PROTEIN NYNRIN-LIKE"/>
    <property type="match status" value="1"/>
</dbReference>
<dbReference type="PANTHER" id="PTHR37984">
    <property type="entry name" value="PROTEIN CBG26694"/>
    <property type="match status" value="1"/>
</dbReference>
<dbReference type="InterPro" id="IPR043502">
    <property type="entry name" value="DNA/RNA_pol_sf"/>
</dbReference>
<evidence type="ECO:0000313" key="2">
    <source>
        <dbReference type="Proteomes" id="UP001283361"/>
    </source>
</evidence>
<dbReference type="EMBL" id="JAWDGP010002410">
    <property type="protein sequence ID" value="KAK3783412.1"/>
    <property type="molecule type" value="Genomic_DNA"/>
</dbReference>
<dbReference type="Gene3D" id="3.30.70.270">
    <property type="match status" value="1"/>
</dbReference>
<reference evidence="1" key="1">
    <citation type="journal article" date="2023" name="G3 (Bethesda)">
        <title>A reference genome for the long-term kleptoplast-retaining sea slug Elysia crispata morphotype clarki.</title>
        <authorList>
            <person name="Eastman K.E."/>
            <person name="Pendleton A.L."/>
            <person name="Shaikh M.A."/>
            <person name="Suttiyut T."/>
            <person name="Ogas R."/>
            <person name="Tomko P."/>
            <person name="Gavelis G."/>
            <person name="Widhalm J.R."/>
            <person name="Wisecaver J.H."/>
        </authorList>
    </citation>
    <scope>NUCLEOTIDE SEQUENCE</scope>
    <source>
        <strain evidence="1">ECLA1</strain>
    </source>
</reference>
<organism evidence="1 2">
    <name type="scientific">Elysia crispata</name>
    <name type="common">lettuce slug</name>
    <dbReference type="NCBI Taxonomy" id="231223"/>
    <lineage>
        <taxon>Eukaryota</taxon>
        <taxon>Metazoa</taxon>
        <taxon>Spiralia</taxon>
        <taxon>Lophotrochozoa</taxon>
        <taxon>Mollusca</taxon>
        <taxon>Gastropoda</taxon>
        <taxon>Heterobranchia</taxon>
        <taxon>Euthyneura</taxon>
        <taxon>Panpulmonata</taxon>
        <taxon>Sacoglossa</taxon>
        <taxon>Placobranchoidea</taxon>
        <taxon>Plakobranchidae</taxon>
        <taxon>Elysia</taxon>
    </lineage>
</organism>
<name>A0AAE1A9D4_9GAST</name>
<gene>
    <name evidence="1" type="ORF">RRG08_033673</name>
</gene>
<sequence>MASSGITTKHFTANLPPPSKLDFINRADLHQNWSRFKRQWRNYAIASRLKEENKEFQVKVFMTCIGDEGLDVLEGFRMSDVDSQDLNHIIQVFETFCVGEVNKVFQPYNFYQRSQKEGESVDAYVTDLRQLTRKCNFAEEDRMIRDRIVIRLKDDGIIEEIKEPKEWCAPIVVVPKRNNKDIVKFLGHIVSQKGIEIDPEKLEAINNLPQPNNISDLRRLLGMVNHMGKSENLTEVTAPLAPLQKANDKELKQEKELHSYVDAIMKCLPASKGKLEEIKTKQDQDEITRNVKNYCQTGWPASSKKNTVLKKYWTIRHELALHHGLLLYKSRHVIPKDMQVDIML</sequence>
<comment type="caution">
    <text evidence="1">The sequence shown here is derived from an EMBL/GenBank/DDBJ whole genome shotgun (WGS) entry which is preliminary data.</text>
</comment>
<dbReference type="InterPro" id="IPR043128">
    <property type="entry name" value="Rev_trsase/Diguanyl_cyclase"/>
</dbReference>
<dbReference type="Proteomes" id="UP001283361">
    <property type="component" value="Unassembled WGS sequence"/>
</dbReference>
<dbReference type="AlphaFoldDB" id="A0AAE1A9D4"/>